<dbReference type="GO" id="GO:0004089">
    <property type="term" value="F:carbonate dehydratase activity"/>
    <property type="evidence" value="ECO:0007669"/>
    <property type="project" value="UniProtKB-UniRule"/>
</dbReference>
<dbReference type="PANTHER" id="PTHR11002">
    <property type="entry name" value="CARBONIC ANHYDRASE"/>
    <property type="match status" value="1"/>
</dbReference>
<evidence type="ECO:0000256" key="5">
    <source>
        <dbReference type="ARBA" id="ARBA00048348"/>
    </source>
</evidence>
<evidence type="ECO:0000256" key="2">
    <source>
        <dbReference type="ARBA" id="ARBA00022723"/>
    </source>
</evidence>
<evidence type="ECO:0000256" key="7">
    <source>
        <dbReference type="RuleBase" id="RU003956"/>
    </source>
</evidence>
<comment type="catalytic activity">
    <reaction evidence="5 7">
        <text>hydrogencarbonate + H(+) = CO2 + H2O</text>
        <dbReference type="Rhea" id="RHEA:10748"/>
        <dbReference type="ChEBI" id="CHEBI:15377"/>
        <dbReference type="ChEBI" id="CHEBI:15378"/>
        <dbReference type="ChEBI" id="CHEBI:16526"/>
        <dbReference type="ChEBI" id="CHEBI:17544"/>
        <dbReference type="EC" id="4.2.1.1"/>
    </reaction>
</comment>
<evidence type="ECO:0000256" key="1">
    <source>
        <dbReference type="ARBA" id="ARBA00006217"/>
    </source>
</evidence>
<dbReference type="InterPro" id="IPR015892">
    <property type="entry name" value="Carbonic_anhydrase_CS"/>
</dbReference>
<dbReference type="PANTHER" id="PTHR11002:SF76">
    <property type="entry name" value="CARBONIC ANHYDRASE"/>
    <property type="match status" value="1"/>
</dbReference>
<dbReference type="SUPFAM" id="SSF53056">
    <property type="entry name" value="beta-carbonic anhydrase, cab"/>
    <property type="match status" value="1"/>
</dbReference>
<dbReference type="AlphaFoldDB" id="A0A1Y6CKN8"/>
<dbReference type="InterPro" id="IPR001765">
    <property type="entry name" value="Carbonic_anhydrase"/>
</dbReference>
<dbReference type="GO" id="GO:0015976">
    <property type="term" value="P:carbon utilization"/>
    <property type="evidence" value="ECO:0007669"/>
    <property type="project" value="InterPro"/>
</dbReference>
<dbReference type="Proteomes" id="UP000192917">
    <property type="component" value="Unassembled WGS sequence"/>
</dbReference>
<evidence type="ECO:0000256" key="8">
    <source>
        <dbReference type="SAM" id="Coils"/>
    </source>
</evidence>
<feature type="binding site" evidence="6">
    <location>
        <position position="99"/>
    </location>
    <ligand>
        <name>Zn(2+)</name>
        <dbReference type="ChEBI" id="CHEBI:29105"/>
    </ligand>
</feature>
<dbReference type="Pfam" id="PF00484">
    <property type="entry name" value="Pro_CA"/>
    <property type="match status" value="1"/>
</dbReference>
<gene>
    <name evidence="9" type="ORF">SAMN05428998_12168</name>
</gene>
<reference evidence="9 10" key="1">
    <citation type="submission" date="2017-04" db="EMBL/GenBank/DDBJ databases">
        <authorList>
            <person name="Afonso C.L."/>
            <person name="Miller P.J."/>
            <person name="Scott M.A."/>
            <person name="Spackman E."/>
            <person name="Goraichik I."/>
            <person name="Dimitrov K.M."/>
            <person name="Suarez D.L."/>
            <person name="Swayne D.E."/>
        </authorList>
    </citation>
    <scope>NUCLEOTIDE SEQUENCE [LARGE SCALE GENOMIC DNA]</scope>
    <source>
        <strain evidence="9 10">USBA 355</strain>
    </source>
</reference>
<keyword evidence="2 6" id="KW-0479">Metal-binding</keyword>
<dbReference type="InterPro" id="IPR036874">
    <property type="entry name" value="Carbonic_anhydrase_sf"/>
</dbReference>
<keyword evidence="10" id="KW-1185">Reference proteome</keyword>
<dbReference type="STRING" id="560819.SAMN05428998_12168"/>
<feature type="binding site" evidence="6">
    <location>
        <position position="96"/>
    </location>
    <ligand>
        <name>Zn(2+)</name>
        <dbReference type="ChEBI" id="CHEBI:29105"/>
    </ligand>
</feature>
<sequence>MIDKLLERNRAWAAEREASDPGYFKRLSDQQSPEYLWIGCSDSRVPANVITGLDPGEVFVHRNIANVVHGSDINCLSVLQFAVEVLKVRHVIVCGHYGCGGVRAALEGATGLLDYWLHPVRRLARERRDLLDRIADAEGRIDKLCELNVALQVEMLARTPLLEEAWGRGQEIRIHGWCYGLKDGLIRDLACGRSGPRD</sequence>
<dbReference type="Gene3D" id="3.40.1050.10">
    <property type="entry name" value="Carbonic anhydrase"/>
    <property type="match status" value="1"/>
</dbReference>
<proteinExistence type="inferred from homology"/>
<name>A0A1Y6CKN8_9PROT</name>
<evidence type="ECO:0000256" key="4">
    <source>
        <dbReference type="ARBA" id="ARBA00023239"/>
    </source>
</evidence>
<comment type="function">
    <text evidence="7">Reversible hydration of carbon dioxide.</text>
</comment>
<keyword evidence="3 6" id="KW-0862">Zinc</keyword>
<comment type="similarity">
    <text evidence="1 7">Belongs to the beta-class carbonic anhydrase family.</text>
</comment>
<dbReference type="EC" id="4.2.1.1" evidence="7"/>
<organism evidence="9 10">
    <name type="scientific">Tistlia consotensis USBA 355</name>
    <dbReference type="NCBI Taxonomy" id="560819"/>
    <lineage>
        <taxon>Bacteria</taxon>
        <taxon>Pseudomonadati</taxon>
        <taxon>Pseudomonadota</taxon>
        <taxon>Alphaproteobacteria</taxon>
        <taxon>Rhodospirillales</taxon>
        <taxon>Rhodovibrionaceae</taxon>
        <taxon>Tistlia</taxon>
    </lineage>
</organism>
<protein>
    <recommendedName>
        <fullName evidence="7">Carbonic anhydrase</fullName>
        <ecNumber evidence="7">4.2.1.1</ecNumber>
    </recommendedName>
    <alternativeName>
        <fullName evidence="7">Carbonate dehydratase</fullName>
    </alternativeName>
</protein>
<dbReference type="CDD" id="cd00883">
    <property type="entry name" value="beta_CA_cladeA"/>
    <property type="match status" value="1"/>
</dbReference>
<dbReference type="GO" id="GO:0008270">
    <property type="term" value="F:zinc ion binding"/>
    <property type="evidence" value="ECO:0007669"/>
    <property type="project" value="UniProtKB-UniRule"/>
</dbReference>
<feature type="binding site" evidence="6">
    <location>
        <position position="40"/>
    </location>
    <ligand>
        <name>Zn(2+)</name>
        <dbReference type="ChEBI" id="CHEBI:29105"/>
    </ligand>
</feature>
<feature type="coiled-coil region" evidence="8">
    <location>
        <begin position="120"/>
        <end position="147"/>
    </location>
</feature>
<evidence type="ECO:0000313" key="10">
    <source>
        <dbReference type="Proteomes" id="UP000192917"/>
    </source>
</evidence>
<evidence type="ECO:0000256" key="6">
    <source>
        <dbReference type="PIRSR" id="PIRSR601765-1"/>
    </source>
</evidence>
<dbReference type="PROSITE" id="PS00704">
    <property type="entry name" value="PROK_CO2_ANHYDRASE_1"/>
    <property type="match status" value="1"/>
</dbReference>
<dbReference type="EMBL" id="FWZX01000021">
    <property type="protein sequence ID" value="SMF57130.1"/>
    <property type="molecule type" value="Genomic_DNA"/>
</dbReference>
<keyword evidence="8" id="KW-0175">Coiled coil</keyword>
<dbReference type="RefSeq" id="WP_085124803.1">
    <property type="nucleotide sequence ID" value="NZ_FWZX01000021.1"/>
</dbReference>
<dbReference type="SMART" id="SM00947">
    <property type="entry name" value="Pro_CA"/>
    <property type="match status" value="1"/>
</dbReference>
<comment type="cofactor">
    <cofactor evidence="6">
        <name>Zn(2+)</name>
        <dbReference type="ChEBI" id="CHEBI:29105"/>
    </cofactor>
    <text evidence="6">Binds 1 zinc ion per subunit.</text>
</comment>
<evidence type="ECO:0000313" key="9">
    <source>
        <dbReference type="EMBL" id="SMF57130.1"/>
    </source>
</evidence>
<evidence type="ECO:0000256" key="3">
    <source>
        <dbReference type="ARBA" id="ARBA00022833"/>
    </source>
</evidence>
<keyword evidence="4 7" id="KW-0456">Lyase</keyword>
<dbReference type="PROSITE" id="PS00705">
    <property type="entry name" value="PROK_CO2_ANHYDRASE_2"/>
    <property type="match status" value="1"/>
</dbReference>
<accession>A0A1Y6CKN8</accession>
<feature type="binding site" evidence="6">
    <location>
        <position position="42"/>
    </location>
    <ligand>
        <name>Zn(2+)</name>
        <dbReference type="ChEBI" id="CHEBI:29105"/>
    </ligand>
</feature>
<dbReference type="FunFam" id="3.40.1050.10:FF:000001">
    <property type="entry name" value="Carbonic anhydrase"/>
    <property type="match status" value="1"/>
</dbReference>